<organism evidence="2 3">
    <name type="scientific">Gibberella nygamai</name>
    <name type="common">Bean root rot disease fungus</name>
    <name type="synonym">Fusarium nygamai</name>
    <dbReference type="NCBI Taxonomy" id="42673"/>
    <lineage>
        <taxon>Eukaryota</taxon>
        <taxon>Fungi</taxon>
        <taxon>Dikarya</taxon>
        <taxon>Ascomycota</taxon>
        <taxon>Pezizomycotina</taxon>
        <taxon>Sordariomycetes</taxon>
        <taxon>Hypocreomycetidae</taxon>
        <taxon>Hypocreales</taxon>
        <taxon>Nectriaceae</taxon>
        <taxon>Fusarium</taxon>
        <taxon>Fusarium fujikuroi species complex</taxon>
    </lineage>
</organism>
<dbReference type="OrthoDB" id="5428040at2759"/>
<reference evidence="2 3" key="1">
    <citation type="submission" date="2017-06" db="EMBL/GenBank/DDBJ databases">
        <title>Genome of Fusarium nygamai isolate CS10214.</title>
        <authorList>
            <person name="Gardiner D.M."/>
            <person name="Obanor F."/>
            <person name="Kazan K."/>
        </authorList>
    </citation>
    <scope>NUCLEOTIDE SEQUENCE [LARGE SCALE GENOMIC DNA]</scope>
    <source>
        <strain evidence="2 3">CS10214</strain>
    </source>
</reference>
<gene>
    <name evidence="2" type="ORF">FNYG_11925</name>
</gene>
<evidence type="ECO:0000313" key="3">
    <source>
        <dbReference type="Proteomes" id="UP000236664"/>
    </source>
</evidence>
<protein>
    <submittedName>
        <fullName evidence="2">Uncharacterized protein</fullName>
    </submittedName>
</protein>
<dbReference type="Proteomes" id="UP000236664">
    <property type="component" value="Unassembled WGS sequence"/>
</dbReference>
<evidence type="ECO:0000256" key="1">
    <source>
        <dbReference type="SAM" id="Phobius"/>
    </source>
</evidence>
<accession>A0A2K0VXN2</accession>
<evidence type="ECO:0000313" key="2">
    <source>
        <dbReference type="EMBL" id="PNP74788.1"/>
    </source>
</evidence>
<proteinExistence type="predicted"/>
<comment type="caution">
    <text evidence="2">The sequence shown here is derived from an EMBL/GenBank/DDBJ whole genome shotgun (WGS) entry which is preliminary data.</text>
</comment>
<keyword evidence="1" id="KW-0812">Transmembrane</keyword>
<name>A0A2K0VXN2_GIBNY</name>
<dbReference type="AlphaFoldDB" id="A0A2K0VXN2"/>
<keyword evidence="3" id="KW-1185">Reference proteome</keyword>
<keyword evidence="1" id="KW-0472">Membrane</keyword>
<keyword evidence="1" id="KW-1133">Transmembrane helix</keyword>
<dbReference type="EMBL" id="MTQA01000197">
    <property type="protein sequence ID" value="PNP74788.1"/>
    <property type="molecule type" value="Genomic_DNA"/>
</dbReference>
<sequence length="121" mass="13525">MVYYNWLEEYDLKYPVSTTHTKDRLIPTRWTGLIIVLVLVAVHLGLVFTTIILFVLKTKASALGNTWHTLAQTAQMTDGVDGVAMMLDDEVEKWAKVTGRNTDICGLKRSGEDGKVEVQLG</sequence>
<feature type="transmembrane region" description="Helical" evidence="1">
    <location>
        <begin position="30"/>
        <end position="56"/>
    </location>
</feature>